<dbReference type="PROSITE" id="PS50110">
    <property type="entry name" value="RESPONSE_REGULATORY"/>
    <property type="match status" value="1"/>
</dbReference>
<dbReference type="EMBL" id="MTHD01000005">
    <property type="protein sequence ID" value="OMG52598.1"/>
    <property type="molecule type" value="Genomic_DNA"/>
</dbReference>
<dbReference type="CDD" id="cd16922">
    <property type="entry name" value="HATPase_EvgS-ArcB-TorS-like"/>
    <property type="match status" value="1"/>
</dbReference>
<keyword evidence="22" id="KW-1185">Reference proteome</keyword>
<keyword evidence="8" id="KW-0067">ATP-binding</keyword>
<keyword evidence="16" id="KW-0472">Membrane</keyword>
<evidence type="ECO:0000256" key="12">
    <source>
        <dbReference type="ARBA" id="ARBA00068150"/>
    </source>
</evidence>
<dbReference type="PROSITE" id="PS50894">
    <property type="entry name" value="HPT"/>
    <property type="match status" value="1"/>
</dbReference>
<dbReference type="STRING" id="418702.BJN45_15090"/>
<keyword evidence="16" id="KW-0812">Transmembrane</keyword>
<dbReference type="Pfam" id="PF17152">
    <property type="entry name" value="CHASE8"/>
    <property type="match status" value="1"/>
</dbReference>
<dbReference type="PRINTS" id="PR00344">
    <property type="entry name" value="BCTRLSENSOR"/>
</dbReference>
<evidence type="ECO:0000313" key="21">
    <source>
        <dbReference type="EMBL" id="OMG52598.1"/>
    </source>
</evidence>
<dbReference type="PANTHER" id="PTHR45339">
    <property type="entry name" value="HYBRID SIGNAL TRANSDUCTION HISTIDINE KINASE J"/>
    <property type="match status" value="1"/>
</dbReference>
<dbReference type="RefSeq" id="WP_076096664.1">
    <property type="nucleotide sequence ID" value="NZ_MTHD01000005.1"/>
</dbReference>
<evidence type="ECO:0000256" key="16">
    <source>
        <dbReference type="SAM" id="Phobius"/>
    </source>
</evidence>
<feature type="domain" description="Response regulatory" evidence="18">
    <location>
        <begin position="520"/>
        <end position="636"/>
    </location>
</feature>
<dbReference type="Gene3D" id="1.10.287.130">
    <property type="match status" value="1"/>
</dbReference>
<dbReference type="CDD" id="cd17546">
    <property type="entry name" value="REC_hyHK_CKI1_RcsC-like"/>
    <property type="match status" value="1"/>
</dbReference>
<dbReference type="SMART" id="SM00448">
    <property type="entry name" value="REC"/>
    <property type="match status" value="1"/>
</dbReference>
<feature type="domain" description="Histidine kinase" evidence="17">
    <location>
        <begin position="272"/>
        <end position="492"/>
    </location>
</feature>
<dbReference type="CDD" id="cd06225">
    <property type="entry name" value="HAMP"/>
    <property type="match status" value="1"/>
</dbReference>
<feature type="modified residue" description="4-aspartylphosphate" evidence="15">
    <location>
        <position position="569"/>
    </location>
</feature>
<protein>
    <recommendedName>
        <fullName evidence="12">Sensory/regulatory protein RpfC</fullName>
        <ecNumber evidence="3">2.7.13.3</ecNumber>
    </recommendedName>
    <alternativeName>
        <fullName evidence="13">Virulence sensor protein BvgS</fullName>
    </alternativeName>
</protein>
<evidence type="ECO:0000259" key="17">
    <source>
        <dbReference type="PROSITE" id="PS50109"/>
    </source>
</evidence>
<dbReference type="Pfam" id="PF00072">
    <property type="entry name" value="Response_reg"/>
    <property type="match status" value="1"/>
</dbReference>
<dbReference type="InterPro" id="IPR003660">
    <property type="entry name" value="HAMP_dom"/>
</dbReference>
<keyword evidence="6" id="KW-0547">Nucleotide-binding</keyword>
<comment type="catalytic activity">
    <reaction evidence="1">
        <text>ATP + protein L-histidine = ADP + protein N-phospho-L-histidine.</text>
        <dbReference type="EC" id="2.7.13.3"/>
    </reaction>
</comment>
<dbReference type="SUPFAM" id="SSF47226">
    <property type="entry name" value="Histidine-containing phosphotransfer domain, HPT domain"/>
    <property type="match status" value="1"/>
</dbReference>
<proteinExistence type="predicted"/>
<comment type="subcellular location">
    <subcellularLocation>
        <location evidence="2">Membrane</location>
    </subcellularLocation>
</comment>
<dbReference type="Proteomes" id="UP000187526">
    <property type="component" value="Unassembled WGS sequence"/>
</dbReference>
<dbReference type="Pfam" id="PF02518">
    <property type="entry name" value="HATPase_c"/>
    <property type="match status" value="1"/>
</dbReference>
<evidence type="ECO:0000256" key="11">
    <source>
        <dbReference type="ARBA" id="ARBA00064003"/>
    </source>
</evidence>
<evidence type="ECO:0000256" key="6">
    <source>
        <dbReference type="ARBA" id="ARBA00022741"/>
    </source>
</evidence>
<keyword evidence="5" id="KW-0808">Transferase</keyword>
<evidence type="ECO:0000313" key="22">
    <source>
        <dbReference type="Proteomes" id="UP000187526"/>
    </source>
</evidence>
<keyword evidence="4 15" id="KW-0597">Phosphoprotein</keyword>
<dbReference type="CDD" id="cd00082">
    <property type="entry name" value="HisKA"/>
    <property type="match status" value="1"/>
</dbReference>
<dbReference type="GO" id="GO:0000155">
    <property type="term" value="F:phosphorelay sensor kinase activity"/>
    <property type="evidence" value="ECO:0007669"/>
    <property type="project" value="InterPro"/>
</dbReference>
<comment type="function">
    <text evidence="10">Member of the two-component regulatory system BvgS/BvgA. Phosphorylates BvgA via a four-step phosphorelay in response to environmental signals.</text>
</comment>
<keyword evidence="9" id="KW-0902">Two-component regulatory system</keyword>
<reference evidence="21 22" key="1">
    <citation type="submission" date="2016-10" db="EMBL/GenBank/DDBJ databases">
        <title>Alkaliphiles isolated from bioreactors.</title>
        <authorList>
            <person name="Salah Z."/>
            <person name="Rout S.P."/>
            <person name="Humphreys P.N."/>
        </authorList>
    </citation>
    <scope>NUCLEOTIDE SEQUENCE [LARGE SCALE GENOMIC DNA]</scope>
    <source>
        <strain evidence="21 22">ZS02</strain>
    </source>
</reference>
<organism evidence="21 22">
    <name type="scientific">Azonexus hydrophilus</name>
    <dbReference type="NCBI Taxonomy" id="418702"/>
    <lineage>
        <taxon>Bacteria</taxon>
        <taxon>Pseudomonadati</taxon>
        <taxon>Pseudomonadota</taxon>
        <taxon>Betaproteobacteria</taxon>
        <taxon>Rhodocyclales</taxon>
        <taxon>Azonexaceae</taxon>
        <taxon>Azonexus</taxon>
    </lineage>
</organism>
<dbReference type="AlphaFoldDB" id="A0A1R1I1G9"/>
<evidence type="ECO:0000256" key="1">
    <source>
        <dbReference type="ARBA" id="ARBA00000085"/>
    </source>
</evidence>
<feature type="modified residue" description="Phosphohistidine" evidence="14">
    <location>
        <position position="721"/>
    </location>
</feature>
<keyword evidence="16" id="KW-1133">Transmembrane helix</keyword>
<dbReference type="Pfam" id="PF00672">
    <property type="entry name" value="HAMP"/>
    <property type="match status" value="1"/>
</dbReference>
<evidence type="ECO:0000256" key="14">
    <source>
        <dbReference type="PROSITE-ProRule" id="PRU00110"/>
    </source>
</evidence>
<dbReference type="SMART" id="SM00387">
    <property type="entry name" value="HATPase_c"/>
    <property type="match status" value="1"/>
</dbReference>
<feature type="transmembrane region" description="Helical" evidence="16">
    <location>
        <begin position="152"/>
        <end position="173"/>
    </location>
</feature>
<dbReference type="InterPro" id="IPR008207">
    <property type="entry name" value="Sig_transdc_His_kin_Hpt_dom"/>
</dbReference>
<dbReference type="Gene3D" id="1.20.120.160">
    <property type="entry name" value="HPT domain"/>
    <property type="match status" value="1"/>
</dbReference>
<dbReference type="Gene3D" id="3.30.565.10">
    <property type="entry name" value="Histidine kinase-like ATPase, C-terminal domain"/>
    <property type="match status" value="1"/>
</dbReference>
<dbReference type="FunFam" id="1.10.287.130:FF:000002">
    <property type="entry name" value="Two-component osmosensing histidine kinase"/>
    <property type="match status" value="1"/>
</dbReference>
<dbReference type="SUPFAM" id="SSF47384">
    <property type="entry name" value="Homodimeric domain of signal transducing histidine kinase"/>
    <property type="match status" value="1"/>
</dbReference>
<dbReference type="InterPro" id="IPR036641">
    <property type="entry name" value="HPT_dom_sf"/>
</dbReference>
<evidence type="ECO:0000256" key="7">
    <source>
        <dbReference type="ARBA" id="ARBA00022777"/>
    </source>
</evidence>
<dbReference type="InterPro" id="IPR036097">
    <property type="entry name" value="HisK_dim/P_sf"/>
</dbReference>
<evidence type="ECO:0000256" key="2">
    <source>
        <dbReference type="ARBA" id="ARBA00004370"/>
    </source>
</evidence>
<sequence>MNHDSSHTITLGQRLAGINRRILAGALGIFALIVVASSLILGVSALLHAHRGQAAILAENLSASLAFRNEADATALLRSLEHAPEVLATVVYDEAGMPFAQYLTAAQALPAKLPAVGEGIDYFAGHVELVQPIHHQGQALGSLYLRASLGALYWQMLVQLAVIFSAALLALLLGQHLSRRLSRSALRPLAELTMLMEQVSHYGDFSLRASPSRIHELDTLARGLNAMLDEIRSRDQSLREHRDSLQVLLKERTAAMEQARIASSAKTRFLANMSHEIRTPLNAVIGLTGLLQRTSLDPRQRDRLRKIEAAGQHLLTVINDILDLSKIEAGRMQLEETDFSLDDVLAQVQTLVAEAAARKDLTVAVDRGEVPRCLRGDPTRLRQGLLNFAGNAVKFTERGGIVIRTSLERAEGDVLRVRFSVEDTGIGIPVDRQSKLFEAFEQGDASTTRRYGGTGLGLTITRRLAELMGGDIGVISEPGKGSVFWFSAVLHTGDPAALVRPGSNALADSGKLLQHCAGARLLLAEDNEINREVALDMLEAVGLKTDVAVNGRQAVEMFRTGDYQLVLMDMQMPEMDGVEATRAIRSLPAGTTVPIVAMTANAFDEDRKHCFEAGMNAFIAKPVAPEMLYAVLEQWLPASDELPVIVEEAVPLAAEVDETLAERLRTIADLDLAKGLLVAREKADFLAHLLISFARVHGEDAAAIRRLLAEGNLVALERLAHALKGSLATIGVVSVSALAADLQLAARAGDAAACVVPAERCADGLGNFISGVHAALDDWDNAST</sequence>
<dbReference type="Pfam" id="PF01627">
    <property type="entry name" value="Hpt"/>
    <property type="match status" value="1"/>
</dbReference>
<evidence type="ECO:0000256" key="8">
    <source>
        <dbReference type="ARBA" id="ARBA00022840"/>
    </source>
</evidence>
<dbReference type="OrthoDB" id="5519028at2"/>
<dbReference type="Gene3D" id="3.40.50.2300">
    <property type="match status" value="1"/>
</dbReference>
<comment type="subunit">
    <text evidence="11">At low DSF concentrations, interacts with RpfF.</text>
</comment>
<dbReference type="PANTHER" id="PTHR45339:SF3">
    <property type="entry name" value="HISTIDINE KINASE"/>
    <property type="match status" value="1"/>
</dbReference>
<dbReference type="FunFam" id="3.30.565.10:FF:000010">
    <property type="entry name" value="Sensor histidine kinase RcsC"/>
    <property type="match status" value="1"/>
</dbReference>
<name>A0A1R1I1G9_9RHOO</name>
<comment type="caution">
    <text evidence="21">The sequence shown here is derived from an EMBL/GenBank/DDBJ whole genome shotgun (WGS) entry which is preliminary data.</text>
</comment>
<dbReference type="SUPFAM" id="SSF55874">
    <property type="entry name" value="ATPase domain of HSP90 chaperone/DNA topoisomerase II/histidine kinase"/>
    <property type="match status" value="1"/>
</dbReference>
<evidence type="ECO:0000256" key="13">
    <source>
        <dbReference type="ARBA" id="ARBA00070152"/>
    </source>
</evidence>
<feature type="transmembrane region" description="Helical" evidence="16">
    <location>
        <begin position="22"/>
        <end position="47"/>
    </location>
</feature>
<evidence type="ECO:0000256" key="15">
    <source>
        <dbReference type="PROSITE-ProRule" id="PRU00169"/>
    </source>
</evidence>
<evidence type="ECO:0000256" key="9">
    <source>
        <dbReference type="ARBA" id="ARBA00023012"/>
    </source>
</evidence>
<feature type="domain" description="HAMP" evidence="19">
    <location>
        <begin position="183"/>
        <end position="236"/>
    </location>
</feature>
<evidence type="ECO:0000256" key="5">
    <source>
        <dbReference type="ARBA" id="ARBA00022679"/>
    </source>
</evidence>
<dbReference type="GO" id="GO:0005886">
    <property type="term" value="C:plasma membrane"/>
    <property type="evidence" value="ECO:0007669"/>
    <property type="project" value="UniProtKB-SubCell"/>
</dbReference>
<dbReference type="InterPro" id="IPR011006">
    <property type="entry name" value="CheY-like_superfamily"/>
</dbReference>
<dbReference type="SUPFAM" id="SSF52172">
    <property type="entry name" value="CheY-like"/>
    <property type="match status" value="1"/>
</dbReference>
<keyword evidence="7" id="KW-0418">Kinase</keyword>
<feature type="domain" description="HPt" evidence="20">
    <location>
        <begin position="682"/>
        <end position="779"/>
    </location>
</feature>
<dbReference type="SUPFAM" id="SSF158472">
    <property type="entry name" value="HAMP domain-like"/>
    <property type="match status" value="1"/>
</dbReference>
<dbReference type="InterPro" id="IPR005467">
    <property type="entry name" value="His_kinase_dom"/>
</dbReference>
<dbReference type="EC" id="2.7.13.3" evidence="3"/>
<dbReference type="Pfam" id="PF00512">
    <property type="entry name" value="HisKA"/>
    <property type="match status" value="1"/>
</dbReference>
<evidence type="ECO:0000256" key="4">
    <source>
        <dbReference type="ARBA" id="ARBA00022553"/>
    </source>
</evidence>
<dbReference type="InterPro" id="IPR003594">
    <property type="entry name" value="HATPase_dom"/>
</dbReference>
<accession>A0A1R1I1G9</accession>
<dbReference type="SMART" id="SM00388">
    <property type="entry name" value="HisKA"/>
    <property type="match status" value="1"/>
</dbReference>
<dbReference type="SMART" id="SM00304">
    <property type="entry name" value="HAMP"/>
    <property type="match status" value="1"/>
</dbReference>
<dbReference type="InterPro" id="IPR033417">
    <property type="entry name" value="CHASE8"/>
</dbReference>
<dbReference type="Gene3D" id="6.10.340.10">
    <property type="match status" value="1"/>
</dbReference>
<dbReference type="PROSITE" id="PS50109">
    <property type="entry name" value="HIS_KIN"/>
    <property type="match status" value="1"/>
</dbReference>
<dbReference type="InterPro" id="IPR036890">
    <property type="entry name" value="HATPase_C_sf"/>
</dbReference>
<dbReference type="InterPro" id="IPR003661">
    <property type="entry name" value="HisK_dim/P_dom"/>
</dbReference>
<evidence type="ECO:0000256" key="10">
    <source>
        <dbReference type="ARBA" id="ARBA00058004"/>
    </source>
</evidence>
<evidence type="ECO:0000259" key="19">
    <source>
        <dbReference type="PROSITE" id="PS50885"/>
    </source>
</evidence>
<evidence type="ECO:0000256" key="3">
    <source>
        <dbReference type="ARBA" id="ARBA00012438"/>
    </source>
</evidence>
<evidence type="ECO:0000259" key="20">
    <source>
        <dbReference type="PROSITE" id="PS50894"/>
    </source>
</evidence>
<dbReference type="InterPro" id="IPR004358">
    <property type="entry name" value="Sig_transdc_His_kin-like_C"/>
</dbReference>
<dbReference type="GO" id="GO:0005524">
    <property type="term" value="F:ATP binding"/>
    <property type="evidence" value="ECO:0007669"/>
    <property type="project" value="UniProtKB-KW"/>
</dbReference>
<evidence type="ECO:0000259" key="18">
    <source>
        <dbReference type="PROSITE" id="PS50110"/>
    </source>
</evidence>
<dbReference type="PROSITE" id="PS50885">
    <property type="entry name" value="HAMP"/>
    <property type="match status" value="1"/>
</dbReference>
<dbReference type="InterPro" id="IPR001789">
    <property type="entry name" value="Sig_transdc_resp-reg_receiver"/>
</dbReference>
<gene>
    <name evidence="21" type="ORF">BJN45_15090</name>
</gene>